<proteinExistence type="predicted"/>
<protein>
    <submittedName>
        <fullName evidence="1">Tautomerase YusQ</fullName>
    </submittedName>
</protein>
<evidence type="ECO:0000313" key="1">
    <source>
        <dbReference type="EMBL" id="GKX55849.1"/>
    </source>
</evidence>
<dbReference type="EMBL" id="BRLH01000003">
    <property type="protein sequence ID" value="GKX55849.1"/>
    <property type="molecule type" value="Genomic_DNA"/>
</dbReference>
<sequence length="128" mass="14768">MPFTRIILREGYDDARLKQISDVLHQTLVDTFAVPQDDRFQVIEALPAGRRVYHPRYLTGQRSEDFILFHIVAGKPRSREQKAALYQALSARLHAEVGIEPDDVMVVIQFTHPEDWSFGNGMMFELPK</sequence>
<dbReference type="Gene3D" id="3.30.429.10">
    <property type="entry name" value="Macrophage Migration Inhibitory Factor"/>
    <property type="match status" value="1"/>
</dbReference>
<name>A0AAV5N3Z3_9GAMM</name>
<evidence type="ECO:0000313" key="2">
    <source>
        <dbReference type="Proteomes" id="UP001058124"/>
    </source>
</evidence>
<gene>
    <name evidence="1" type="primary">yusQ</name>
    <name evidence="1" type="ORF">SOASR030_19610</name>
</gene>
<organism evidence="1 2">
    <name type="scientific">Leminorella grimontii</name>
    <dbReference type="NCBI Taxonomy" id="82981"/>
    <lineage>
        <taxon>Bacteria</taxon>
        <taxon>Pseudomonadati</taxon>
        <taxon>Pseudomonadota</taxon>
        <taxon>Gammaproteobacteria</taxon>
        <taxon>Enterobacterales</taxon>
        <taxon>Budviciaceae</taxon>
        <taxon>Leminorella</taxon>
    </lineage>
</organism>
<comment type="caution">
    <text evidence="1">The sequence shown here is derived from an EMBL/GenBank/DDBJ whole genome shotgun (WGS) entry which is preliminary data.</text>
</comment>
<dbReference type="SUPFAM" id="SSF55331">
    <property type="entry name" value="Tautomerase/MIF"/>
    <property type="match status" value="1"/>
</dbReference>
<accession>A0AAV5N3Z3</accession>
<keyword evidence="2" id="KW-1185">Reference proteome</keyword>
<dbReference type="RefSeq" id="WP_027273794.1">
    <property type="nucleotide sequence ID" value="NZ_BRLH01000003.1"/>
</dbReference>
<dbReference type="PANTHER" id="PTHR38460">
    <property type="entry name" value="TAUTOMERASE YOLI-RELATED"/>
    <property type="match status" value="1"/>
</dbReference>
<dbReference type="Proteomes" id="UP001058124">
    <property type="component" value="Unassembled WGS sequence"/>
</dbReference>
<dbReference type="InterPro" id="IPR014347">
    <property type="entry name" value="Tautomerase/MIF_sf"/>
</dbReference>
<reference evidence="1" key="1">
    <citation type="submission" date="2022-06" db="EMBL/GenBank/DDBJ databases">
        <title>Draft genome sequences of Leminorella grimontii str. JCM5902.</title>
        <authorList>
            <person name="Wakabayashi Y."/>
            <person name="Kojima K."/>
        </authorList>
    </citation>
    <scope>NUCLEOTIDE SEQUENCE</scope>
    <source>
        <strain evidence="1">JCM 5902</strain>
    </source>
</reference>
<dbReference type="Pfam" id="PF14552">
    <property type="entry name" value="Tautomerase_2"/>
    <property type="match status" value="1"/>
</dbReference>
<dbReference type="AlphaFoldDB" id="A0AAV5N3Z3"/>
<dbReference type="InterPro" id="IPR037479">
    <property type="entry name" value="Tauto_MSAD"/>
</dbReference>
<dbReference type="PANTHER" id="PTHR38460:SF1">
    <property type="entry name" value="TAUTOMERASE YOLI-RELATED"/>
    <property type="match status" value="1"/>
</dbReference>